<dbReference type="RefSeq" id="WP_171003594.1">
    <property type="nucleotide sequence ID" value="NZ_CP061336.1"/>
</dbReference>
<dbReference type="AlphaFoldDB" id="A0A7H1VU98"/>
<evidence type="ECO:0000313" key="3">
    <source>
        <dbReference type="Proteomes" id="UP000306409"/>
    </source>
</evidence>
<dbReference type="InterPro" id="IPR002716">
    <property type="entry name" value="PIN_dom"/>
</dbReference>
<dbReference type="EMBL" id="CP061336">
    <property type="protein sequence ID" value="QNU68960.1"/>
    <property type="molecule type" value="Genomic_DNA"/>
</dbReference>
<sequence length="65" mass="7589">MPNVYKVDIYYNWNLITNDADDNKFVDCTIASNAQVLVTQDKHFEVIKNIEFHRVNVIGVTMEIK</sequence>
<protein>
    <recommendedName>
        <fullName evidence="1">PIN domain-containing protein</fullName>
    </recommendedName>
</protein>
<name>A0A7H1VU98_9FIRM</name>
<keyword evidence="3" id="KW-1185">Reference proteome</keyword>
<dbReference type="Proteomes" id="UP000306409">
    <property type="component" value="Chromosome"/>
</dbReference>
<gene>
    <name evidence="2" type="ORF">EHE19_004175</name>
</gene>
<evidence type="ECO:0000259" key="1">
    <source>
        <dbReference type="Pfam" id="PF13470"/>
    </source>
</evidence>
<evidence type="ECO:0000313" key="2">
    <source>
        <dbReference type="EMBL" id="QNU68960.1"/>
    </source>
</evidence>
<accession>A0A7H1VU98</accession>
<dbReference type="KEGG" id="rher:EHE19_004175"/>
<reference evidence="2 3" key="1">
    <citation type="submission" date="2020-09" db="EMBL/GenBank/DDBJ databases">
        <title>Characterization and genome sequencing of Ruminiclostridium sp. nov. MA18.</title>
        <authorList>
            <person name="Rettenmaier R."/>
            <person name="Kowollik M.-L."/>
            <person name="Liebl W."/>
            <person name="Zverlov V."/>
        </authorList>
    </citation>
    <scope>NUCLEOTIDE SEQUENCE [LARGE SCALE GENOMIC DNA]</scope>
    <source>
        <strain evidence="2 3">MA18</strain>
    </source>
</reference>
<feature type="domain" description="PIN" evidence="1">
    <location>
        <begin position="7"/>
        <end position="43"/>
    </location>
</feature>
<organism evidence="2 3">
    <name type="scientific">Ruminiclostridium herbifermentans</name>
    <dbReference type="NCBI Taxonomy" id="2488810"/>
    <lineage>
        <taxon>Bacteria</taxon>
        <taxon>Bacillati</taxon>
        <taxon>Bacillota</taxon>
        <taxon>Clostridia</taxon>
        <taxon>Eubacteriales</taxon>
        <taxon>Oscillospiraceae</taxon>
        <taxon>Ruminiclostridium</taxon>
    </lineage>
</organism>
<dbReference type="Pfam" id="PF13470">
    <property type="entry name" value="PIN_3"/>
    <property type="match status" value="1"/>
</dbReference>
<proteinExistence type="predicted"/>